<evidence type="ECO:0000259" key="1">
    <source>
        <dbReference type="Pfam" id="PF02486"/>
    </source>
</evidence>
<protein>
    <submittedName>
        <fullName evidence="2">Replication initiation factor domain-containing protein</fullName>
    </submittedName>
</protein>
<accession>A0ABT6XID8</accession>
<dbReference type="GO" id="GO:0003743">
    <property type="term" value="F:translation initiation factor activity"/>
    <property type="evidence" value="ECO:0007669"/>
    <property type="project" value="UniProtKB-KW"/>
</dbReference>
<gene>
    <name evidence="2" type="ORF">QLQ15_13180</name>
</gene>
<sequence length="403" mass="44913">MALEHARTTSSRTWAGLDWLAGSVDLWSLIEEMDWRSRAPSIDGFETDVTTFEGLAAHLRAYGPKRKRDDDHTADGELVVGKRNPFVPADGIVISLVQAAFCYFFAGTGLVLAAEAAPGSFYAYRFMLHNVFGDNAGMIEIGGELTQRKGGRPSLRFELTGLGCALYEQRGDACADHAQRWLALRAKLASIDTLLSRTDIAFDDFDGTRNLALARCMYELGEFDYRFAGERKRPEAKGFEDYGSGKGSTFYVGHSSSEKQLRVYEKGKKAGDPDSPWVRWEVQLKGSTRRRVSLDVLSDPMAYMRGAFACLDFVSSCVQRLVVANEVSKATLKSIKRHVKRMYGASLYQFVRLAPSAEALLDLIEMISTDKVPRWMKNAGRLTWADVSGIDQCPDSMENNDER</sequence>
<keyword evidence="3" id="KW-1185">Reference proteome</keyword>
<dbReference type="RefSeq" id="WP_283213222.1">
    <property type="nucleotide sequence ID" value="NZ_JASGBI010000001.1"/>
</dbReference>
<evidence type="ECO:0000313" key="2">
    <source>
        <dbReference type="EMBL" id="MDI9239858.1"/>
    </source>
</evidence>
<dbReference type="Pfam" id="PF02486">
    <property type="entry name" value="Rep_trans"/>
    <property type="match status" value="1"/>
</dbReference>
<keyword evidence="2" id="KW-0648">Protein biosynthesis</keyword>
<dbReference type="EMBL" id="JASGBI010000001">
    <property type="protein sequence ID" value="MDI9239858.1"/>
    <property type="molecule type" value="Genomic_DNA"/>
</dbReference>
<keyword evidence="2" id="KW-0396">Initiation factor</keyword>
<dbReference type="InterPro" id="IPR003491">
    <property type="entry name" value="REP-like_C"/>
</dbReference>
<proteinExistence type="predicted"/>
<comment type="caution">
    <text evidence="2">The sequence shown here is derived from an EMBL/GenBank/DDBJ whole genome shotgun (WGS) entry which is preliminary data.</text>
</comment>
<feature type="domain" description="Replication initiation protein-like C-terminal" evidence="1">
    <location>
        <begin position="195"/>
        <end position="303"/>
    </location>
</feature>
<reference evidence="2 3" key="1">
    <citation type="submission" date="2023-05" db="EMBL/GenBank/DDBJ databases">
        <title>Lysobacter sp. strain LF1 Genome sequencing and assembly.</title>
        <authorList>
            <person name="Jung Y."/>
        </authorList>
    </citation>
    <scope>NUCLEOTIDE SEQUENCE [LARGE SCALE GENOMIC DNA]</scope>
    <source>
        <strain evidence="2 3">LF1</strain>
    </source>
</reference>
<dbReference type="Proteomes" id="UP001321580">
    <property type="component" value="Unassembled WGS sequence"/>
</dbReference>
<evidence type="ECO:0000313" key="3">
    <source>
        <dbReference type="Proteomes" id="UP001321580"/>
    </source>
</evidence>
<name>A0ABT6XID8_9GAMM</name>
<organism evidence="2 3">
    <name type="scientific">Lysobacter stagni</name>
    <dbReference type="NCBI Taxonomy" id="3045172"/>
    <lineage>
        <taxon>Bacteria</taxon>
        <taxon>Pseudomonadati</taxon>
        <taxon>Pseudomonadota</taxon>
        <taxon>Gammaproteobacteria</taxon>
        <taxon>Lysobacterales</taxon>
        <taxon>Lysobacteraceae</taxon>
        <taxon>Lysobacter</taxon>
    </lineage>
</organism>